<keyword evidence="4" id="KW-1185">Reference proteome</keyword>
<dbReference type="EMBL" id="KI546130">
    <property type="protein sequence ID" value="EST44009.1"/>
    <property type="molecule type" value="Genomic_DNA"/>
</dbReference>
<sequence length="467" mass="54365">MNYELQNIIDDQQDQIHVMKQALEKYSQLFKSKKGVSQENQELLHKNTLLVSEIESLRKYKQLSEDLAARIQEYQIKEQQMEKEINMVTLQKSETQESMKLANKTIDRLQLQVQQLQKQLYQWQCQNDPQNVRNVLSVLDNYIKDESIFVTSQANQQQFLLSNQQFANISYQNLNTSTESQYNVNCQPYARQTSNEQEHKSYYEQIHPTIVQSKNSNFTQNMNSQRQQIEYDTQIPQQLYSTPIKDQQQIQYTNNSISQQEQNNCIQIVQQENYPEYPILSMPSQQSRQSKNKTIKEKIDSNILQIQGQTTSIAKEQICTTNDKEIPLHVKEEQAMTDLNETSPFVEVGKKTVNSIQQDHLLSPQYSISITNSTIHQSQLDQLKNSNASPSTKQKNMVQMYTSKGEKDVNSIYENSIDNQLVECSDDALVQQNQFLKEDLYFAKTTINQLTCEETDIIFASLPSIQE</sequence>
<evidence type="ECO:0000313" key="3">
    <source>
        <dbReference type="EMBL" id="KAH0577883.1"/>
    </source>
</evidence>
<proteinExistence type="predicted"/>
<gene>
    <name evidence="2" type="ORF">SS50377_16318</name>
    <name evidence="3" type="ORF">SS50377_21237</name>
</gene>
<reference evidence="2 3" key="1">
    <citation type="journal article" date="2014" name="PLoS Genet.">
        <title>The Genome of Spironucleus salmonicida Highlights a Fish Pathogen Adapted to Fluctuating Environments.</title>
        <authorList>
            <person name="Xu F."/>
            <person name="Jerlstrom-Hultqvist J."/>
            <person name="Einarsson E."/>
            <person name="Astvaldsson A."/>
            <person name="Svard S.G."/>
            <person name="Andersson J.O."/>
        </authorList>
    </citation>
    <scope>NUCLEOTIDE SEQUENCE</scope>
    <source>
        <strain evidence="3">ATCC 50377</strain>
    </source>
</reference>
<evidence type="ECO:0000256" key="1">
    <source>
        <dbReference type="SAM" id="Coils"/>
    </source>
</evidence>
<keyword evidence="1" id="KW-0175">Coiled coil</keyword>
<protein>
    <submittedName>
        <fullName evidence="2">Uncharacterized protein</fullName>
    </submittedName>
</protein>
<name>V6LT94_9EUKA</name>
<dbReference type="AlphaFoldDB" id="V6LT94"/>
<accession>V6LT94</accession>
<dbReference type="VEuPathDB" id="GiardiaDB:SS50377_21237"/>
<evidence type="ECO:0000313" key="4">
    <source>
        <dbReference type="Proteomes" id="UP000018208"/>
    </source>
</evidence>
<reference evidence="3" key="2">
    <citation type="submission" date="2020-12" db="EMBL/GenBank/DDBJ databases">
        <title>New Spironucleus salmonicida genome in near-complete chromosomes.</title>
        <authorList>
            <person name="Xu F."/>
            <person name="Kurt Z."/>
            <person name="Jimenez-Gonzalez A."/>
            <person name="Astvaldsson A."/>
            <person name="Andersson J.O."/>
            <person name="Svard S.G."/>
        </authorList>
    </citation>
    <scope>NUCLEOTIDE SEQUENCE</scope>
    <source>
        <strain evidence="3">ATCC 50377</strain>
    </source>
</reference>
<dbReference type="Proteomes" id="UP000018208">
    <property type="component" value="Unassembled WGS sequence"/>
</dbReference>
<organism evidence="2">
    <name type="scientific">Spironucleus salmonicida</name>
    <dbReference type="NCBI Taxonomy" id="348837"/>
    <lineage>
        <taxon>Eukaryota</taxon>
        <taxon>Metamonada</taxon>
        <taxon>Diplomonadida</taxon>
        <taxon>Hexamitidae</taxon>
        <taxon>Hexamitinae</taxon>
        <taxon>Spironucleus</taxon>
    </lineage>
</organism>
<dbReference type="EMBL" id="AUWU02000001">
    <property type="protein sequence ID" value="KAH0577883.1"/>
    <property type="molecule type" value="Genomic_DNA"/>
</dbReference>
<feature type="coiled-coil region" evidence="1">
    <location>
        <begin position="57"/>
        <end position="126"/>
    </location>
</feature>
<evidence type="ECO:0000313" key="2">
    <source>
        <dbReference type="EMBL" id="EST44009.1"/>
    </source>
</evidence>